<name>A0ABR9E6N1_9GAMM</name>
<dbReference type="Proteomes" id="UP000615755">
    <property type="component" value="Unassembled WGS sequence"/>
</dbReference>
<evidence type="ECO:0008006" key="3">
    <source>
        <dbReference type="Google" id="ProtNLM"/>
    </source>
</evidence>
<accession>A0ABR9E6N1</accession>
<evidence type="ECO:0000313" key="2">
    <source>
        <dbReference type="Proteomes" id="UP000615755"/>
    </source>
</evidence>
<protein>
    <recommendedName>
        <fullName evidence="3">Transposase</fullName>
    </recommendedName>
</protein>
<reference evidence="1 2" key="1">
    <citation type="submission" date="2015-03" db="EMBL/GenBank/DDBJ databases">
        <title>Genome sequence of Pseudoalteromonas aurantia.</title>
        <authorList>
            <person name="Xie B.-B."/>
            <person name="Rong J.-C."/>
            <person name="Qin Q.-L."/>
            <person name="Zhang Y.-Z."/>
        </authorList>
    </citation>
    <scope>NUCLEOTIDE SEQUENCE [LARGE SCALE GENOMIC DNA]</scope>
    <source>
        <strain evidence="1 2">208</strain>
    </source>
</reference>
<dbReference type="EMBL" id="AQGV01000009">
    <property type="protein sequence ID" value="MBE0366457.1"/>
    <property type="molecule type" value="Genomic_DNA"/>
</dbReference>
<sequence length="45" mass="5545">MRKLNTQIKSLHRKMPVSDWHFFMVFYHNKLLKTVVGESVYRKHL</sequence>
<keyword evidence="2" id="KW-1185">Reference proteome</keyword>
<gene>
    <name evidence="1" type="ORF">PAUR_a3472</name>
</gene>
<organism evidence="1 2">
    <name type="scientific">Pseudoalteromonas aurantia 208</name>
    <dbReference type="NCBI Taxonomy" id="1314867"/>
    <lineage>
        <taxon>Bacteria</taxon>
        <taxon>Pseudomonadati</taxon>
        <taxon>Pseudomonadota</taxon>
        <taxon>Gammaproteobacteria</taxon>
        <taxon>Alteromonadales</taxon>
        <taxon>Pseudoalteromonadaceae</taxon>
        <taxon>Pseudoalteromonas</taxon>
    </lineage>
</organism>
<proteinExistence type="predicted"/>
<evidence type="ECO:0000313" key="1">
    <source>
        <dbReference type="EMBL" id="MBE0366457.1"/>
    </source>
</evidence>
<comment type="caution">
    <text evidence="1">The sequence shown here is derived from an EMBL/GenBank/DDBJ whole genome shotgun (WGS) entry which is preliminary data.</text>
</comment>